<proteinExistence type="predicted"/>
<dbReference type="Proteomes" id="UP000288215">
    <property type="component" value="Unassembled WGS sequence"/>
</dbReference>
<dbReference type="AlphaFoldDB" id="A0A444L9C6"/>
<dbReference type="InterPro" id="IPR050128">
    <property type="entry name" value="Sulfate_adenylyltrnsfr_sub2"/>
</dbReference>
<comment type="caution">
    <text evidence="2">The sequence shown here is derived from an EMBL/GenBank/DDBJ whole genome shotgun (WGS) entry which is preliminary data.</text>
</comment>
<organism evidence="2 3">
    <name type="scientific">Methanosuratincola subterraneus</name>
    <dbReference type="NCBI Taxonomy" id="2593994"/>
    <lineage>
        <taxon>Archaea</taxon>
        <taxon>Thermoproteota</taxon>
        <taxon>Methanosuratincolia</taxon>
        <taxon>Candidatus Methanomethylicales</taxon>
        <taxon>Candidatus Methanomethylicaceae</taxon>
        <taxon>Candidatus Methanosuratincola (ex Vanwonterghem et al. 2016)</taxon>
    </lineage>
</organism>
<accession>A0A444L9C6</accession>
<reference evidence="2 3" key="1">
    <citation type="submission" date="2018-12" db="EMBL/GenBank/DDBJ databases">
        <title>The complete genome of the methanogenic archaea of the candidate phylum Verstraetearchaeota, obtained from the metagenome of underground thermal water.</title>
        <authorList>
            <person name="Kadnikov V.V."/>
            <person name="Mardanov A.V."/>
            <person name="Beletsky A.V."/>
            <person name="Karnachuk O.V."/>
            <person name="Ravin N.V."/>
        </authorList>
    </citation>
    <scope>NUCLEOTIDE SEQUENCE [LARGE SCALE GENOMIC DNA]</scope>
    <source>
        <strain evidence="2">Ch88</strain>
    </source>
</reference>
<sequence length="203" mass="22554">MSPSAKADPGRGKRNLSHPACCVYLKELPSRRAYSAHGIDAVLRGLQAVESRMRTLTLGENGQCRFNRRLGVWTYDPIAFWTEGQVWEYIRRNGLPYNPAYDRGFKRTGCLPCTAHKHWPRKLARTYPAVRDMLLKRIGHDQNGNKVLLHWVESCLQTEMAAGAGASVRAGTAIGAADGPGAIGRLREQEEGEGEGGNWQRPL</sequence>
<evidence type="ECO:0000259" key="1">
    <source>
        <dbReference type="Pfam" id="PF01507"/>
    </source>
</evidence>
<dbReference type="GO" id="GO:0003824">
    <property type="term" value="F:catalytic activity"/>
    <property type="evidence" value="ECO:0007669"/>
    <property type="project" value="InterPro"/>
</dbReference>
<feature type="domain" description="Phosphoadenosine phosphosulphate reductase" evidence="1">
    <location>
        <begin position="12"/>
        <end position="115"/>
    </location>
</feature>
<dbReference type="PANTHER" id="PTHR43196">
    <property type="entry name" value="SULFATE ADENYLYLTRANSFERASE SUBUNIT 2"/>
    <property type="match status" value="1"/>
</dbReference>
<dbReference type="EMBL" id="RXGA01000001">
    <property type="protein sequence ID" value="RWX74182.1"/>
    <property type="molecule type" value="Genomic_DNA"/>
</dbReference>
<dbReference type="InterPro" id="IPR014729">
    <property type="entry name" value="Rossmann-like_a/b/a_fold"/>
</dbReference>
<protein>
    <recommendedName>
        <fullName evidence="1">Phosphoadenosine phosphosulphate reductase domain-containing protein</fullName>
    </recommendedName>
</protein>
<dbReference type="PANTHER" id="PTHR43196:SF2">
    <property type="entry name" value="PHOSPHOADENOSINE PHOSPHOSULFATE REDUCTASE"/>
    <property type="match status" value="1"/>
</dbReference>
<name>A0A444L9C6_METS7</name>
<evidence type="ECO:0000313" key="3">
    <source>
        <dbReference type="Proteomes" id="UP000288215"/>
    </source>
</evidence>
<dbReference type="Gene3D" id="3.40.50.620">
    <property type="entry name" value="HUPs"/>
    <property type="match status" value="1"/>
</dbReference>
<dbReference type="InterPro" id="IPR002500">
    <property type="entry name" value="PAPS_reduct_dom"/>
</dbReference>
<dbReference type="SUPFAM" id="SSF52402">
    <property type="entry name" value="Adenine nucleotide alpha hydrolases-like"/>
    <property type="match status" value="1"/>
</dbReference>
<gene>
    <name evidence="2" type="ORF">Metus_0207</name>
</gene>
<dbReference type="Pfam" id="PF01507">
    <property type="entry name" value="PAPS_reduct"/>
    <property type="match status" value="1"/>
</dbReference>
<evidence type="ECO:0000313" key="2">
    <source>
        <dbReference type="EMBL" id="RWX74182.1"/>
    </source>
</evidence>